<feature type="compositionally biased region" description="Acidic residues" evidence="1">
    <location>
        <begin position="136"/>
        <end position="145"/>
    </location>
</feature>
<evidence type="ECO:0008006" key="5">
    <source>
        <dbReference type="Google" id="ProtNLM"/>
    </source>
</evidence>
<feature type="transmembrane region" description="Helical" evidence="2">
    <location>
        <begin position="34"/>
        <end position="55"/>
    </location>
</feature>
<dbReference type="EMBL" id="JBAPLV010000041">
    <property type="protein sequence ID" value="MEI4281211.1"/>
    <property type="molecule type" value="Genomic_DNA"/>
</dbReference>
<keyword evidence="4" id="KW-1185">Reference proteome</keyword>
<sequence>MRHLFGFFLGVVLVAVASVVLVFGLGEVVAREGRVSTTGFTLLCVAGVLFGLLVVLRRMSPLAPLVGGLLLLAAGIAAWVRPAFYADVRTGVDQLQAGLPVVLQLGIALLLGSLLVVVGLLPGGRRRVRETRDERDDREDRDDDYTVLPRSEPEAWRSPSGPGTNAYPTATPYQRPPLERPPS</sequence>
<organism evidence="3 4">
    <name type="scientific">Klenkia terrae</name>
    <dbReference type="NCBI Taxonomy" id="1052259"/>
    <lineage>
        <taxon>Bacteria</taxon>
        <taxon>Bacillati</taxon>
        <taxon>Actinomycetota</taxon>
        <taxon>Actinomycetes</taxon>
        <taxon>Geodermatophilales</taxon>
        <taxon>Geodermatophilaceae</taxon>
        <taxon>Klenkia</taxon>
    </lineage>
</organism>
<keyword evidence="2" id="KW-0472">Membrane</keyword>
<name>A0ABU8EC59_9ACTN</name>
<feature type="transmembrane region" description="Helical" evidence="2">
    <location>
        <begin position="101"/>
        <end position="122"/>
    </location>
</feature>
<dbReference type="RefSeq" id="WP_336392992.1">
    <property type="nucleotide sequence ID" value="NZ_JBAPLV010000041.1"/>
</dbReference>
<evidence type="ECO:0000256" key="1">
    <source>
        <dbReference type="SAM" id="MobiDB-lite"/>
    </source>
</evidence>
<accession>A0ABU8EC59</accession>
<evidence type="ECO:0000256" key="2">
    <source>
        <dbReference type="SAM" id="Phobius"/>
    </source>
</evidence>
<feature type="region of interest" description="Disordered" evidence="1">
    <location>
        <begin position="128"/>
        <end position="183"/>
    </location>
</feature>
<evidence type="ECO:0000313" key="3">
    <source>
        <dbReference type="EMBL" id="MEI4281211.1"/>
    </source>
</evidence>
<evidence type="ECO:0000313" key="4">
    <source>
        <dbReference type="Proteomes" id="UP001373496"/>
    </source>
</evidence>
<keyword evidence="2" id="KW-0812">Transmembrane</keyword>
<feature type="transmembrane region" description="Helical" evidence="2">
    <location>
        <begin position="62"/>
        <end position="81"/>
    </location>
</feature>
<dbReference type="Proteomes" id="UP001373496">
    <property type="component" value="Unassembled WGS sequence"/>
</dbReference>
<gene>
    <name evidence="3" type="ORF">UXQ13_22250</name>
</gene>
<reference evidence="3 4" key="1">
    <citation type="submission" date="2024-03" db="EMBL/GenBank/DDBJ databases">
        <title>Draft genome sequence of Klenkia terrae.</title>
        <authorList>
            <person name="Duangmal K."/>
            <person name="Chantavorakit T."/>
        </authorList>
    </citation>
    <scope>NUCLEOTIDE SEQUENCE [LARGE SCALE GENOMIC DNA]</scope>
    <source>
        <strain evidence="3 4">JCM 17786</strain>
    </source>
</reference>
<proteinExistence type="predicted"/>
<keyword evidence="2" id="KW-1133">Transmembrane helix</keyword>
<feature type="compositionally biased region" description="Polar residues" evidence="1">
    <location>
        <begin position="161"/>
        <end position="172"/>
    </location>
</feature>
<protein>
    <recommendedName>
        <fullName evidence="5">Tryptophan-associated transmembrane protein</fullName>
    </recommendedName>
</protein>
<comment type="caution">
    <text evidence="3">The sequence shown here is derived from an EMBL/GenBank/DDBJ whole genome shotgun (WGS) entry which is preliminary data.</text>
</comment>